<protein>
    <submittedName>
        <fullName evidence="3">DUF2945 domain-containing protein</fullName>
    </submittedName>
</protein>
<evidence type="ECO:0000256" key="1">
    <source>
        <dbReference type="SAM" id="MobiDB-lite"/>
    </source>
</evidence>
<dbReference type="Proteomes" id="UP001501326">
    <property type="component" value="Unassembled WGS sequence"/>
</dbReference>
<proteinExistence type="predicted"/>
<dbReference type="RefSeq" id="WP_344190889.1">
    <property type="nucleotide sequence ID" value="NZ_BAAARN010000001.1"/>
</dbReference>
<feature type="region of interest" description="Disordered" evidence="1">
    <location>
        <begin position="1"/>
        <end position="53"/>
    </location>
</feature>
<sequence length="70" mass="7679">MSLRKGSSVSWSWGQGTAEGTISEVHHDSVTRTIKGSEITRNGSDDDPAYVIEQEDGTTVLKLRSELRES</sequence>
<comment type="caution">
    <text evidence="3">The sequence shown here is derived from an EMBL/GenBank/DDBJ whole genome shotgun (WGS) entry which is preliminary data.</text>
</comment>
<evidence type="ECO:0000259" key="2">
    <source>
        <dbReference type="Pfam" id="PF11160"/>
    </source>
</evidence>
<evidence type="ECO:0000313" key="3">
    <source>
        <dbReference type="EMBL" id="GAA2733009.1"/>
    </source>
</evidence>
<dbReference type="InterPro" id="IPR021331">
    <property type="entry name" value="Hva1_TUDOR"/>
</dbReference>
<reference evidence="3 4" key="1">
    <citation type="journal article" date="2019" name="Int. J. Syst. Evol. Microbiol.">
        <title>The Global Catalogue of Microorganisms (GCM) 10K type strain sequencing project: providing services to taxonomists for standard genome sequencing and annotation.</title>
        <authorList>
            <consortium name="The Broad Institute Genomics Platform"/>
            <consortium name="The Broad Institute Genome Sequencing Center for Infectious Disease"/>
            <person name="Wu L."/>
            <person name="Ma J."/>
        </authorList>
    </citation>
    <scope>NUCLEOTIDE SEQUENCE [LARGE SCALE GENOMIC DNA]</scope>
    <source>
        <strain evidence="3 4">JCM 16378</strain>
    </source>
</reference>
<gene>
    <name evidence="3" type="ORF">GCM10009867_10160</name>
</gene>
<feature type="domain" description="Hypervirulence associated protein TUDOR" evidence="2">
    <location>
        <begin position="6"/>
        <end position="67"/>
    </location>
</feature>
<evidence type="ECO:0000313" key="4">
    <source>
        <dbReference type="Proteomes" id="UP001501326"/>
    </source>
</evidence>
<dbReference type="EMBL" id="BAAARN010000001">
    <property type="protein sequence ID" value="GAA2733009.1"/>
    <property type="molecule type" value="Genomic_DNA"/>
</dbReference>
<feature type="compositionally biased region" description="Polar residues" evidence="1">
    <location>
        <begin position="31"/>
        <end position="42"/>
    </location>
</feature>
<dbReference type="Pfam" id="PF11160">
    <property type="entry name" value="Hva1_TUDOR"/>
    <property type="match status" value="1"/>
</dbReference>
<keyword evidence="4" id="KW-1185">Reference proteome</keyword>
<organism evidence="3 4">
    <name type="scientific">Pedococcus aerophilus</name>
    <dbReference type="NCBI Taxonomy" id="436356"/>
    <lineage>
        <taxon>Bacteria</taxon>
        <taxon>Bacillati</taxon>
        <taxon>Actinomycetota</taxon>
        <taxon>Actinomycetes</taxon>
        <taxon>Micrococcales</taxon>
        <taxon>Intrasporangiaceae</taxon>
        <taxon>Pedococcus</taxon>
    </lineage>
</organism>
<feature type="compositionally biased region" description="Polar residues" evidence="1">
    <location>
        <begin position="1"/>
        <end position="20"/>
    </location>
</feature>
<accession>A0ABN3UJ81</accession>
<name>A0ABN3UJ81_9MICO</name>